<comment type="catalytic activity">
    <reaction evidence="1">
        <text>L-histidyl-[protein] + phosphoenolpyruvate = N(pros)-phospho-L-histidyl-[protein] + pyruvate</text>
        <dbReference type="Rhea" id="RHEA:23880"/>
        <dbReference type="Rhea" id="RHEA-COMP:9745"/>
        <dbReference type="Rhea" id="RHEA-COMP:9746"/>
        <dbReference type="ChEBI" id="CHEBI:15361"/>
        <dbReference type="ChEBI" id="CHEBI:29979"/>
        <dbReference type="ChEBI" id="CHEBI:58702"/>
        <dbReference type="ChEBI" id="CHEBI:64837"/>
        <dbReference type="EC" id="2.7.3.9"/>
    </reaction>
</comment>
<dbReference type="EC" id="2.7.3.9" evidence="9"/>
<evidence type="ECO:0000256" key="11">
    <source>
        <dbReference type="ARBA" id="ARBA00022448"/>
    </source>
</evidence>
<accession>F5XQ39</accession>
<dbReference type="Gene3D" id="3.30.1340.10">
    <property type="entry name" value="HPr-like"/>
    <property type="match status" value="1"/>
</dbReference>
<evidence type="ECO:0000256" key="8">
    <source>
        <dbReference type="ARBA" id="ARBA00012095"/>
    </source>
</evidence>
<comment type="function">
    <text evidence="4">Component of the dihydroxyacetone kinase complex, which is responsible for the phosphoenolpyruvate (PEP)-dependent phosphorylation of dihydroxyacetone. DhaM serves as the phosphoryl donor. Is phosphorylated by phosphoenolpyruvate in an EI- and HPr-dependent reaction, and a phosphorelay system on histidine residues finally leads to phosphoryl transfer to DhaL and dihydroxyacetone.</text>
</comment>
<dbReference type="Pfam" id="PF00381">
    <property type="entry name" value="PTS-HPr"/>
    <property type="match status" value="1"/>
</dbReference>
<dbReference type="Pfam" id="PF05524">
    <property type="entry name" value="PEP-utilisers_N"/>
    <property type="match status" value="1"/>
</dbReference>
<dbReference type="InterPro" id="IPR035895">
    <property type="entry name" value="HPr-like_sf"/>
</dbReference>
<dbReference type="STRING" id="1032480.MLP_38560"/>
<proteinExistence type="inferred from homology"/>
<protein>
    <recommendedName>
        <fullName evidence="10">Phosphocarrier protein HPr</fullName>
        <ecNumber evidence="8">2.7.1.121</ecNumber>
        <ecNumber evidence="9">2.7.3.9</ecNumber>
    </recommendedName>
</protein>
<dbReference type="eggNOG" id="COG3412">
    <property type="taxonomic scope" value="Bacteria"/>
</dbReference>
<keyword evidence="17 22" id="KW-0418">Kinase</keyword>
<dbReference type="EMBL" id="AP012204">
    <property type="protein sequence ID" value="BAK36870.1"/>
    <property type="molecule type" value="Genomic_DNA"/>
</dbReference>
<comment type="subunit">
    <text evidence="19">Homodimer. The dihydroxyacetone kinase complex is composed of a homodimer of DhaM, a homodimer of DhaK and the subunit DhaL.</text>
</comment>
<dbReference type="Pfam" id="PF03610">
    <property type="entry name" value="EIIA-man"/>
    <property type="match status" value="1"/>
</dbReference>
<dbReference type="InterPro" id="IPR004701">
    <property type="entry name" value="PTS_EIIA_man-typ"/>
</dbReference>
<dbReference type="EC" id="2.7.1.121" evidence="8"/>
<dbReference type="InterPro" id="IPR001020">
    <property type="entry name" value="PTS_HPr_His_P_site"/>
</dbReference>
<keyword evidence="11" id="KW-0813">Transport</keyword>
<dbReference type="NCBIfam" id="TIGR02364">
    <property type="entry name" value="dha_pts"/>
    <property type="match status" value="1"/>
</dbReference>
<evidence type="ECO:0000256" key="10">
    <source>
        <dbReference type="ARBA" id="ARBA00020422"/>
    </source>
</evidence>
<evidence type="ECO:0000256" key="18">
    <source>
        <dbReference type="ARBA" id="ARBA00022842"/>
    </source>
</evidence>
<dbReference type="Pfam" id="PF00391">
    <property type="entry name" value="PEP-utilizers"/>
    <property type="match status" value="1"/>
</dbReference>
<dbReference type="HOGENOM" id="CLU_007308_3_3_11"/>
<keyword evidence="13" id="KW-0762">Sugar transport</keyword>
<evidence type="ECO:0000256" key="7">
    <source>
        <dbReference type="ARBA" id="ARBA00007837"/>
    </source>
</evidence>
<dbReference type="PRINTS" id="PR01736">
    <property type="entry name" value="PHPHTRNFRASE"/>
</dbReference>
<evidence type="ECO:0000256" key="14">
    <source>
        <dbReference type="ARBA" id="ARBA00022679"/>
    </source>
</evidence>
<dbReference type="InterPro" id="IPR036618">
    <property type="entry name" value="PtsI_HPr-bd_sf"/>
</dbReference>
<dbReference type="InterPro" id="IPR040442">
    <property type="entry name" value="Pyrv_kinase-like_dom_sf"/>
</dbReference>
<dbReference type="Pfam" id="PF02896">
    <property type="entry name" value="PEP-utilizers_C"/>
    <property type="match status" value="1"/>
</dbReference>
<dbReference type="Proteomes" id="UP000007947">
    <property type="component" value="Chromosome"/>
</dbReference>
<dbReference type="SUPFAM" id="SSF51621">
    <property type="entry name" value="Phosphoenolpyruvate/pyruvate domain"/>
    <property type="match status" value="1"/>
</dbReference>
<evidence type="ECO:0000313" key="23">
    <source>
        <dbReference type="Proteomes" id="UP000007947"/>
    </source>
</evidence>
<dbReference type="PROSITE" id="PS00369">
    <property type="entry name" value="PTS_HPR_HIS"/>
    <property type="match status" value="1"/>
</dbReference>
<evidence type="ECO:0000256" key="13">
    <source>
        <dbReference type="ARBA" id="ARBA00022597"/>
    </source>
</evidence>
<dbReference type="GO" id="GO:0046872">
    <property type="term" value="F:metal ion binding"/>
    <property type="evidence" value="ECO:0007669"/>
    <property type="project" value="UniProtKB-KW"/>
</dbReference>
<keyword evidence="16" id="KW-0479">Metal-binding</keyword>
<dbReference type="Gene3D" id="3.20.20.60">
    <property type="entry name" value="Phosphoenolpyruvate-binding domains"/>
    <property type="match status" value="1"/>
</dbReference>
<evidence type="ECO:0000256" key="6">
    <source>
        <dbReference type="ARBA" id="ARBA00004496"/>
    </source>
</evidence>
<dbReference type="KEGG" id="mph:MLP_38560"/>
<evidence type="ECO:0000256" key="5">
    <source>
        <dbReference type="ARBA" id="ARBA00003681"/>
    </source>
</evidence>
<dbReference type="SUPFAM" id="SSF52009">
    <property type="entry name" value="Phosphohistidine domain"/>
    <property type="match status" value="1"/>
</dbReference>
<evidence type="ECO:0000259" key="20">
    <source>
        <dbReference type="PROSITE" id="PS51096"/>
    </source>
</evidence>
<feature type="domain" description="PTS EIIA type-4" evidence="20">
    <location>
        <begin position="1"/>
        <end position="138"/>
    </location>
</feature>
<name>F5XQ39_MICPN</name>
<dbReference type="GO" id="GO:0047324">
    <property type="term" value="F:phosphoenolpyruvate-glycerone phosphotransferase activity"/>
    <property type="evidence" value="ECO:0007669"/>
    <property type="project" value="UniProtKB-EC"/>
</dbReference>
<evidence type="ECO:0000256" key="2">
    <source>
        <dbReference type="ARBA" id="ARBA00001113"/>
    </source>
</evidence>
<evidence type="ECO:0000256" key="12">
    <source>
        <dbReference type="ARBA" id="ARBA00022490"/>
    </source>
</evidence>
<keyword evidence="23" id="KW-1185">Reference proteome</keyword>
<dbReference type="InterPro" id="IPR036662">
    <property type="entry name" value="PTS_EIIA_man-typ_sf"/>
</dbReference>
<evidence type="ECO:0000256" key="4">
    <source>
        <dbReference type="ARBA" id="ARBA00002788"/>
    </source>
</evidence>
<dbReference type="PANTHER" id="PTHR46244">
    <property type="entry name" value="PHOSPHOENOLPYRUVATE-PROTEIN PHOSPHOTRANSFERASE"/>
    <property type="match status" value="1"/>
</dbReference>
<feature type="domain" description="HPr" evidence="21">
    <location>
        <begin position="167"/>
        <end position="257"/>
    </location>
</feature>
<dbReference type="InterPro" id="IPR012844">
    <property type="entry name" value="DhaM_N"/>
</dbReference>
<dbReference type="PROSITE" id="PS51096">
    <property type="entry name" value="PTS_EIIA_TYPE_4"/>
    <property type="match status" value="1"/>
</dbReference>
<dbReference type="InterPro" id="IPR006318">
    <property type="entry name" value="PTS_EI-like"/>
</dbReference>
<dbReference type="SUPFAM" id="SSF53062">
    <property type="entry name" value="PTS system fructose IIA component-like"/>
    <property type="match status" value="1"/>
</dbReference>
<dbReference type="NCBIfam" id="TIGR01417">
    <property type="entry name" value="PTS_I_fam"/>
    <property type="match status" value="1"/>
</dbReference>
<gene>
    <name evidence="22" type="primary">dhaM</name>
    <name evidence="22" type="ordered locus">MLP_38560</name>
</gene>
<reference evidence="22 23" key="1">
    <citation type="submission" date="2011-05" db="EMBL/GenBank/DDBJ databases">
        <title>Whole genome sequence of Microlunatus phosphovorus NM-1.</title>
        <authorList>
            <person name="Hosoyama A."/>
            <person name="Sasaki K."/>
            <person name="Harada T."/>
            <person name="Igarashi R."/>
            <person name="Kawakoshi A."/>
            <person name="Sasagawa M."/>
            <person name="Fukada J."/>
            <person name="Nakamura S."/>
            <person name="Katano Y."/>
            <person name="Hanada S."/>
            <person name="Kamagata Y."/>
            <person name="Nakamura N."/>
            <person name="Yamazaki S."/>
            <person name="Fujita N."/>
        </authorList>
    </citation>
    <scope>NUCLEOTIDE SEQUENCE [LARGE SCALE GENOMIC DNA]</scope>
    <source>
        <strain evidence="23">ATCC 700054 / DSM 10555 / JCM 9379 / NBRC 101784 / NCIMB 13414 / VKM Ac-1990 / NM-1</strain>
    </source>
</reference>
<dbReference type="InterPro" id="IPR008731">
    <property type="entry name" value="PTS_EIN"/>
</dbReference>
<dbReference type="PANTHER" id="PTHR46244:SF6">
    <property type="entry name" value="PHOSPHOENOLPYRUVATE-PROTEIN PHOSPHOTRANSFERASE"/>
    <property type="match status" value="1"/>
</dbReference>
<comment type="function">
    <text evidence="5">General (non sugar-specific) component of the phosphoenolpyruvate-dependent sugar phosphotransferase system (sugar PTS). This major carbohydrate active-transport system catalyzes the phosphorylation of incoming sugar substrates concomitantly with their translocation across the cell membrane. The phosphoryl group from phosphoenolpyruvate (PEP) is transferred to the phosphoryl carrier protein HPr by enzyme I. Phospho-HPr then transfers it to the PTS EIIA domain.</text>
</comment>
<evidence type="ECO:0000256" key="16">
    <source>
        <dbReference type="ARBA" id="ARBA00022723"/>
    </source>
</evidence>
<dbReference type="InterPro" id="IPR050499">
    <property type="entry name" value="PEP-utilizing_PTS_enzyme"/>
</dbReference>
<evidence type="ECO:0000259" key="21">
    <source>
        <dbReference type="PROSITE" id="PS51350"/>
    </source>
</evidence>
<keyword evidence="18" id="KW-0460">Magnesium</keyword>
<dbReference type="InterPro" id="IPR000032">
    <property type="entry name" value="HPr-like"/>
</dbReference>
<dbReference type="InterPro" id="IPR008279">
    <property type="entry name" value="PEP-util_enz_mobile_dom"/>
</dbReference>
<dbReference type="InterPro" id="IPR023151">
    <property type="entry name" value="PEP_util_CS"/>
</dbReference>
<evidence type="ECO:0000256" key="19">
    <source>
        <dbReference type="ARBA" id="ARBA00046577"/>
    </source>
</evidence>
<keyword evidence="14 22" id="KW-0808">Transferase</keyword>
<dbReference type="GO" id="GO:0008965">
    <property type="term" value="F:phosphoenolpyruvate-protein phosphotransferase activity"/>
    <property type="evidence" value="ECO:0007669"/>
    <property type="project" value="UniProtKB-EC"/>
</dbReference>
<dbReference type="eggNOG" id="COG1925">
    <property type="taxonomic scope" value="Bacteria"/>
</dbReference>
<dbReference type="Gene3D" id="1.10.274.10">
    <property type="entry name" value="PtsI, HPr-binding domain"/>
    <property type="match status" value="1"/>
</dbReference>
<keyword evidence="15" id="KW-0598">Phosphotransferase system</keyword>
<comment type="cofactor">
    <cofactor evidence="3">
        <name>Mg(2+)</name>
        <dbReference type="ChEBI" id="CHEBI:18420"/>
    </cofactor>
</comment>
<dbReference type="Gene3D" id="3.50.30.10">
    <property type="entry name" value="Phosphohistidine domain"/>
    <property type="match status" value="1"/>
</dbReference>
<evidence type="ECO:0000256" key="3">
    <source>
        <dbReference type="ARBA" id="ARBA00001946"/>
    </source>
</evidence>
<dbReference type="SUPFAM" id="SSF47831">
    <property type="entry name" value="Enzyme I of the PEP:sugar phosphotransferase system HPr-binding (sub)domain"/>
    <property type="match status" value="1"/>
</dbReference>
<dbReference type="InterPro" id="IPR015813">
    <property type="entry name" value="Pyrv/PenolPyrv_kinase-like_dom"/>
</dbReference>
<dbReference type="OrthoDB" id="9765468at2"/>
<evidence type="ECO:0000256" key="17">
    <source>
        <dbReference type="ARBA" id="ARBA00022777"/>
    </source>
</evidence>
<dbReference type="GO" id="GO:0016020">
    <property type="term" value="C:membrane"/>
    <property type="evidence" value="ECO:0007669"/>
    <property type="project" value="InterPro"/>
</dbReference>
<dbReference type="PROSITE" id="PS00742">
    <property type="entry name" value="PEP_ENZYMES_2"/>
    <property type="match status" value="1"/>
</dbReference>
<sequence>MVGIVVVSHSRALGEAAVALAREMVPDATVRIEAAAGLDETTFGTDAVAIAEAISTAEDGDGVLVLMDIGSAILSAELALELLEDEVRQRVALSPAPLVEGLLAAAVAAAGGASLQQVATESRSGLAGKLTQLGEPRTEAPGSPASGSVVVAPAPALSAADDEVPPIVRATFTLTNVHGLHARPAARLARLAAGLDADVGIRNLTTGTDWVSARSLSQIAMLGALQGHELEVSATGPAGQAAVDAVLALARNAFGDPLAAPEAQPLRASSDSRRVASSAREGVVPDEVPKLLRGLPAAPGIGIGPAQLLTEQPVEIPERATGSPTVEQHRLGDALAATAGELRTLQRRTWDQLGADEADIFEAHLALLEDPELLADVATRIAGGQSAELAWGSATEDIAQSIAGLEDDYLQTRAADIRELRGRVLHSLAALATPIEMTIGSPAEPDPAPSVLIAPDLTAAEAAGLEPTTTLAVALALGSPTSHASILIRARGIPLVVAAGPTLLMTPAGSELAVNGDTGEIQLSPDSATRTVLLDRARRQAADRAAAAQSSGRPARTTDGLQILVGANLGSLDDALTAAESGADLAGLVRTEFLFSGRDTAPDVDEQVEVYRTLAETIGGRRLTLRTLDVGGDKPLSYAPTPAGANPFLGVRGLRLSLAHPALFRDQLRAIVRVARETSVSIMFPMVSTLTEVHAARRLLDEVIASEGHGTPAGLEVGIMVEVPAVALKAAEFAAAIDFFSIGTNDLTQYALAAERGNPDVAAIGDAYDPGVLALIRAVCQGAAGGPQVAVCGDLAGDPRAAALLVGLGVGTLSVSPPAIPLVKQAVRAVDSGQAEDLAVTAIAMPGPAEVRALCFDRDEGRQ</sequence>
<dbReference type="eggNOG" id="COG1080">
    <property type="taxonomic scope" value="Bacteria"/>
</dbReference>
<dbReference type="InterPro" id="IPR000121">
    <property type="entry name" value="PEP_util_C"/>
</dbReference>
<dbReference type="PROSITE" id="PS51350">
    <property type="entry name" value="PTS_HPR_DOM"/>
    <property type="match status" value="1"/>
</dbReference>
<dbReference type="GO" id="GO:0009401">
    <property type="term" value="P:phosphoenolpyruvate-dependent sugar phosphotransferase system"/>
    <property type="evidence" value="ECO:0007669"/>
    <property type="project" value="UniProtKB-KW"/>
</dbReference>
<keyword evidence="12" id="KW-0963">Cytoplasm</keyword>
<evidence type="ECO:0000256" key="1">
    <source>
        <dbReference type="ARBA" id="ARBA00000683"/>
    </source>
</evidence>
<evidence type="ECO:0000313" key="22">
    <source>
        <dbReference type="EMBL" id="BAK36870.1"/>
    </source>
</evidence>
<dbReference type="GO" id="GO:0005737">
    <property type="term" value="C:cytoplasm"/>
    <property type="evidence" value="ECO:0007669"/>
    <property type="project" value="UniProtKB-SubCell"/>
</dbReference>
<evidence type="ECO:0000256" key="15">
    <source>
        <dbReference type="ARBA" id="ARBA00022683"/>
    </source>
</evidence>
<comment type="catalytic activity">
    <reaction evidence="2">
        <text>dihydroxyacetone + phosphoenolpyruvate = dihydroxyacetone phosphate + pyruvate</text>
        <dbReference type="Rhea" id="RHEA:18381"/>
        <dbReference type="ChEBI" id="CHEBI:15361"/>
        <dbReference type="ChEBI" id="CHEBI:16016"/>
        <dbReference type="ChEBI" id="CHEBI:57642"/>
        <dbReference type="ChEBI" id="CHEBI:58702"/>
        <dbReference type="EC" id="2.7.1.121"/>
    </reaction>
</comment>
<dbReference type="InterPro" id="IPR036637">
    <property type="entry name" value="Phosphohistidine_dom_sf"/>
</dbReference>
<dbReference type="SUPFAM" id="SSF55594">
    <property type="entry name" value="HPr-like"/>
    <property type="match status" value="1"/>
</dbReference>
<evidence type="ECO:0000256" key="9">
    <source>
        <dbReference type="ARBA" id="ARBA00012232"/>
    </source>
</evidence>
<dbReference type="Gene3D" id="3.40.50.510">
    <property type="entry name" value="Phosphotransferase system, mannose-type IIA component"/>
    <property type="match status" value="1"/>
</dbReference>
<dbReference type="AlphaFoldDB" id="F5XQ39"/>
<organism evidence="22 23">
    <name type="scientific">Microlunatus phosphovorus (strain ATCC 700054 / DSM 10555 / JCM 9379 / NBRC 101784 / NCIMB 13414 / VKM Ac-1990 / NM-1)</name>
    <dbReference type="NCBI Taxonomy" id="1032480"/>
    <lineage>
        <taxon>Bacteria</taxon>
        <taxon>Bacillati</taxon>
        <taxon>Actinomycetota</taxon>
        <taxon>Actinomycetes</taxon>
        <taxon>Propionibacteriales</taxon>
        <taxon>Propionibacteriaceae</taxon>
        <taxon>Microlunatus</taxon>
    </lineage>
</organism>
<comment type="subcellular location">
    <subcellularLocation>
        <location evidence="6">Cytoplasm</location>
    </subcellularLocation>
</comment>
<comment type="similarity">
    <text evidence="7">Belongs to the PEP-utilizing enzyme family.</text>
</comment>